<keyword evidence="2" id="KW-0812">Transmembrane</keyword>
<proteinExistence type="predicted"/>
<feature type="transmembrane region" description="Helical" evidence="2">
    <location>
        <begin position="126"/>
        <end position="149"/>
    </location>
</feature>
<feature type="transmembrane region" description="Helical" evidence="2">
    <location>
        <begin position="155"/>
        <end position="174"/>
    </location>
</feature>
<evidence type="ECO:0000256" key="2">
    <source>
        <dbReference type="SAM" id="Phobius"/>
    </source>
</evidence>
<keyword evidence="2" id="KW-0472">Membrane</keyword>
<evidence type="ECO:0000256" key="1">
    <source>
        <dbReference type="SAM" id="MobiDB-lite"/>
    </source>
</evidence>
<dbReference type="GeneID" id="93517476"/>
<accession>A0AA87CV31</accession>
<keyword evidence="2" id="KW-1133">Transmembrane helix</keyword>
<evidence type="ECO:0000313" key="3">
    <source>
        <dbReference type="EMBL" id="EDU61680.1"/>
    </source>
</evidence>
<sequence>MNQSEEHLSSSKINEGSDQKTDCPSVTVENEPLSSEPVGFGGWLLIPMLGLFLTLIITPYTLLKDLPEQLEGLEKMTDPTSLSFIPMAREFIYFNLLSSALIYGLLLFVCYLFIYKKKLAIKVIILFYASDFILSIASVVLLSSLFSISAEDEDIVDIVGSGIRLFIWGLYFLVSVRVKNTFVN</sequence>
<feature type="region of interest" description="Disordered" evidence="1">
    <location>
        <begin position="1"/>
        <end position="30"/>
    </location>
</feature>
<evidence type="ECO:0008006" key="5">
    <source>
        <dbReference type="Google" id="ProtNLM"/>
    </source>
</evidence>
<comment type="caution">
    <text evidence="3">The sequence shown here is derived from an EMBL/GenBank/DDBJ whole genome shotgun (WGS) entry which is preliminary data.</text>
</comment>
<reference evidence="3 4" key="3">
    <citation type="submission" date="2008-05" db="EMBL/GenBank/DDBJ databases">
        <authorList>
            <person name="Fulton L."/>
            <person name="Clifton S."/>
            <person name="Fulton B."/>
            <person name="Xu J."/>
            <person name="Minx P."/>
            <person name="Pepin K.H."/>
            <person name="Johnson M."/>
            <person name="Thiruvilangam P."/>
            <person name="Bhonagiri V."/>
            <person name="Nash W.E."/>
            <person name="Mardis E.R."/>
            <person name="Wilson R.K."/>
        </authorList>
    </citation>
    <scope>NUCLEOTIDE SEQUENCE [LARGE SCALE GENOMIC DNA]</scope>
    <source>
        <strain evidence="3 4">ATCC 25827</strain>
    </source>
</reference>
<feature type="transmembrane region" description="Helical" evidence="2">
    <location>
        <begin position="91"/>
        <end position="114"/>
    </location>
</feature>
<feature type="compositionally biased region" description="Basic and acidic residues" evidence="1">
    <location>
        <begin position="1"/>
        <end position="21"/>
    </location>
</feature>
<dbReference type="InterPro" id="IPR019690">
    <property type="entry name" value="DUF2569"/>
</dbReference>
<dbReference type="Pfam" id="PF10754">
    <property type="entry name" value="DUF2569"/>
    <property type="match status" value="1"/>
</dbReference>
<organism evidence="3 4">
    <name type="scientific">Providencia stuartii ATCC 25827</name>
    <dbReference type="NCBI Taxonomy" id="471874"/>
    <lineage>
        <taxon>Bacteria</taxon>
        <taxon>Pseudomonadati</taxon>
        <taxon>Pseudomonadota</taxon>
        <taxon>Gammaproteobacteria</taxon>
        <taxon>Enterobacterales</taxon>
        <taxon>Morganellaceae</taxon>
        <taxon>Providencia</taxon>
    </lineage>
</organism>
<dbReference type="AlphaFoldDB" id="A0AA87CV31"/>
<evidence type="ECO:0000313" key="4">
    <source>
        <dbReference type="Proteomes" id="UP000004506"/>
    </source>
</evidence>
<dbReference type="Proteomes" id="UP000004506">
    <property type="component" value="Unassembled WGS sequence"/>
</dbReference>
<reference evidence="4" key="1">
    <citation type="submission" date="2008-04" db="EMBL/GenBank/DDBJ databases">
        <title>Draft genome sequence of Providencia stuartii (ATCC 25827).</title>
        <authorList>
            <person name="Sudarsanam P."/>
            <person name="Ley R."/>
            <person name="Guruge J."/>
            <person name="Turnbaugh P.J."/>
            <person name="Mahowald M."/>
            <person name="Liep D."/>
            <person name="Gordon J."/>
        </authorList>
    </citation>
    <scope>NUCLEOTIDE SEQUENCE [LARGE SCALE GENOMIC DNA]</scope>
    <source>
        <strain evidence="4">ATCC 25827</strain>
    </source>
</reference>
<dbReference type="RefSeq" id="WP_004923523.1">
    <property type="nucleotide sequence ID" value="NZ_DS607670.1"/>
</dbReference>
<feature type="transmembrane region" description="Helical" evidence="2">
    <location>
        <begin position="43"/>
        <end position="63"/>
    </location>
</feature>
<reference evidence="4" key="2">
    <citation type="submission" date="2008-04" db="EMBL/GenBank/DDBJ databases">
        <title>Draft genome sequence of Providencia stuartii(ATCC 25827).</title>
        <authorList>
            <person name="Sudarsanam P."/>
            <person name="Ley R."/>
            <person name="Guruge J."/>
            <person name="Turnbaugh P.J."/>
            <person name="Mahowald M."/>
            <person name="Liep D."/>
            <person name="Gordon J."/>
        </authorList>
    </citation>
    <scope>NUCLEOTIDE SEQUENCE [LARGE SCALE GENOMIC DNA]</scope>
    <source>
        <strain evidence="4">ATCC 25827</strain>
    </source>
</reference>
<gene>
    <name evidence="3" type="ORF">PROSTU_00216</name>
</gene>
<name>A0AA87CV31_PROST</name>
<dbReference type="EMBL" id="ABJD02000046">
    <property type="protein sequence ID" value="EDU61680.1"/>
    <property type="molecule type" value="Genomic_DNA"/>
</dbReference>
<protein>
    <recommendedName>
        <fullName evidence="5">DUF2569 domain-containing protein</fullName>
    </recommendedName>
</protein>